<evidence type="ECO:0000256" key="7">
    <source>
        <dbReference type="ARBA" id="ARBA00023157"/>
    </source>
</evidence>
<keyword evidence="4" id="KW-0735">Signal-anchor</keyword>
<dbReference type="PROSITE" id="PS50041">
    <property type="entry name" value="C_TYPE_LECTIN_2"/>
    <property type="match status" value="1"/>
</dbReference>
<keyword evidence="5" id="KW-1133">Transmembrane helix</keyword>
<dbReference type="FunCoup" id="A0A1S3FVD7">
    <property type="interactions" value="28"/>
</dbReference>
<keyword evidence="6" id="KW-0472">Membrane</keyword>
<keyword evidence="2" id="KW-1003">Cell membrane</keyword>
<evidence type="ECO:0000256" key="4">
    <source>
        <dbReference type="ARBA" id="ARBA00022968"/>
    </source>
</evidence>
<keyword evidence="11" id="KW-1185">Reference proteome</keyword>
<evidence type="ECO:0000256" key="1">
    <source>
        <dbReference type="ARBA" id="ARBA00004401"/>
    </source>
</evidence>
<organism evidence="11 12">
    <name type="scientific">Dipodomys ordii</name>
    <name type="common">Ord's kangaroo rat</name>
    <dbReference type="NCBI Taxonomy" id="10020"/>
    <lineage>
        <taxon>Eukaryota</taxon>
        <taxon>Metazoa</taxon>
        <taxon>Chordata</taxon>
        <taxon>Craniata</taxon>
        <taxon>Vertebrata</taxon>
        <taxon>Euteleostomi</taxon>
        <taxon>Mammalia</taxon>
        <taxon>Eutheria</taxon>
        <taxon>Euarchontoglires</taxon>
        <taxon>Glires</taxon>
        <taxon>Rodentia</taxon>
        <taxon>Castorimorpha</taxon>
        <taxon>Heteromyidae</taxon>
        <taxon>Dipodomyinae</taxon>
        <taxon>Dipodomys</taxon>
    </lineage>
</organism>
<dbReference type="InterPro" id="IPR016187">
    <property type="entry name" value="CTDL_fold"/>
</dbReference>
<dbReference type="InParanoid" id="A0A1S3FVD7"/>
<dbReference type="Gene3D" id="3.10.100.10">
    <property type="entry name" value="Mannose-Binding Protein A, subunit A"/>
    <property type="match status" value="1"/>
</dbReference>
<sequence>MEACVYKQQYVQKEIQQNVSLQQMGIDNSSEKIQSLSTTVQTLATRLCHELRKKEPEHKCKPCPWNWLWHANRCYLLYYVPDTWKNSEKLCADRNASLLKINNKDTLEFVKSQELYDYWLGVPPRQDNRNYATANWRITSAIWLKSNTSGFKGKYCGYMTYDMYIFYDFCSIKKYAMCEKMADPVRVENSFMCEEGATHTDVNDQNSGKIEKLDKMETNVNILSYELQ</sequence>
<keyword evidence="8" id="KW-0675">Receptor</keyword>
<dbReference type="InterPro" id="IPR001304">
    <property type="entry name" value="C-type_lectin-like"/>
</dbReference>
<dbReference type="RefSeq" id="XP_012880526.1">
    <property type="nucleotide sequence ID" value="XM_013025072.1"/>
</dbReference>
<protein>
    <submittedName>
        <fullName evidence="12">C-type lectin domain family 12 member A-like</fullName>
    </submittedName>
</protein>
<gene>
    <name evidence="12" type="primary">LOC105992248</name>
</gene>
<keyword evidence="7" id="KW-1015">Disulfide bond</keyword>
<keyword evidence="9" id="KW-0325">Glycoprotein</keyword>
<evidence type="ECO:0000256" key="3">
    <source>
        <dbReference type="ARBA" id="ARBA00022692"/>
    </source>
</evidence>
<keyword evidence="3" id="KW-0812">Transmembrane</keyword>
<dbReference type="KEGG" id="dord:105992248"/>
<evidence type="ECO:0000256" key="6">
    <source>
        <dbReference type="ARBA" id="ARBA00023136"/>
    </source>
</evidence>
<dbReference type="SUPFAM" id="SSF56436">
    <property type="entry name" value="C-type lectin-like"/>
    <property type="match status" value="1"/>
</dbReference>
<evidence type="ECO:0000256" key="8">
    <source>
        <dbReference type="ARBA" id="ARBA00023170"/>
    </source>
</evidence>
<dbReference type="Proteomes" id="UP000081671">
    <property type="component" value="Unplaced"/>
</dbReference>
<dbReference type="GeneID" id="105992248"/>
<evidence type="ECO:0000256" key="5">
    <source>
        <dbReference type="ARBA" id="ARBA00022989"/>
    </source>
</evidence>
<accession>A0A1S3FVD7</accession>
<reference evidence="12" key="1">
    <citation type="submission" date="2025-08" db="UniProtKB">
        <authorList>
            <consortium name="RefSeq"/>
        </authorList>
    </citation>
    <scope>IDENTIFICATION</scope>
    <source>
        <tissue evidence="12">Kidney</tissue>
    </source>
</reference>
<dbReference type="InterPro" id="IPR042916">
    <property type="entry name" value="CLEC12A/B"/>
</dbReference>
<evidence type="ECO:0000256" key="2">
    <source>
        <dbReference type="ARBA" id="ARBA00022475"/>
    </source>
</evidence>
<dbReference type="OrthoDB" id="10059571at2759"/>
<dbReference type="AlphaFoldDB" id="A0A1S3FVD7"/>
<dbReference type="PANTHER" id="PTHR47647">
    <property type="entry name" value="C-TYPE LECTIN DOMAIN FAMILY 12 MEMBER B"/>
    <property type="match status" value="1"/>
</dbReference>
<dbReference type="InterPro" id="IPR016186">
    <property type="entry name" value="C-type_lectin-like/link_sf"/>
</dbReference>
<dbReference type="Pfam" id="PF00059">
    <property type="entry name" value="Lectin_C"/>
    <property type="match status" value="1"/>
</dbReference>
<name>A0A1S3FVD7_DIPOR</name>
<dbReference type="GO" id="GO:0005886">
    <property type="term" value="C:plasma membrane"/>
    <property type="evidence" value="ECO:0007669"/>
    <property type="project" value="UniProtKB-SubCell"/>
</dbReference>
<feature type="domain" description="C-type lectin" evidence="10">
    <location>
        <begin position="70"/>
        <end position="179"/>
    </location>
</feature>
<evidence type="ECO:0000313" key="11">
    <source>
        <dbReference type="Proteomes" id="UP000081671"/>
    </source>
</evidence>
<dbReference type="SMART" id="SM00034">
    <property type="entry name" value="CLECT"/>
    <property type="match status" value="1"/>
</dbReference>
<evidence type="ECO:0000259" key="10">
    <source>
        <dbReference type="PROSITE" id="PS50041"/>
    </source>
</evidence>
<dbReference type="GO" id="GO:0030545">
    <property type="term" value="F:signaling receptor regulator activity"/>
    <property type="evidence" value="ECO:0007669"/>
    <property type="project" value="InterPro"/>
</dbReference>
<dbReference type="PANTHER" id="PTHR47647:SF2">
    <property type="entry name" value="C-TYPE LECTIN DOMAIN FAMILY 12 MEMBER A"/>
    <property type="match status" value="1"/>
</dbReference>
<proteinExistence type="predicted"/>
<evidence type="ECO:0000313" key="12">
    <source>
        <dbReference type="RefSeq" id="XP_012880526.1"/>
    </source>
</evidence>
<comment type="subcellular location">
    <subcellularLocation>
        <location evidence="1">Cell membrane</location>
        <topology evidence="1">Single-pass type II membrane protein</topology>
    </subcellularLocation>
</comment>
<evidence type="ECO:0000256" key="9">
    <source>
        <dbReference type="ARBA" id="ARBA00023180"/>
    </source>
</evidence>